<keyword evidence="2 7" id="KW-0813">Transport</keyword>
<evidence type="ECO:0000256" key="7">
    <source>
        <dbReference type="RuleBase" id="RU363032"/>
    </source>
</evidence>
<evidence type="ECO:0000256" key="1">
    <source>
        <dbReference type="ARBA" id="ARBA00004651"/>
    </source>
</evidence>
<dbReference type="AlphaFoldDB" id="A0A9D5Q600"/>
<sequence length="305" mass="34852">MASQPRREEFQIGSKHHRLFPNLLIIPALLPLVLFILLPALQTIYMSFHRMTFGLPNEYVGLLNFIDMFKDRLFKRAFLNTLLFSFSVVTGQISLGLATAVLMSTGFKFQKFYISIIMIPYAVSEVVAIIIWKYMLEPEVGIINFLLDGVFGLGQVEWASNATQAWIVIILLRIWLTFPFSFLILYSALIGVPKELYESAFIDGASNWQGFRLISVPLITPAIMVATIFGFVFEFRNFATVWILTEGGPLHKTELLSTLLYRQAFTFWEFGAASAIAMTMTVLTFCIALYYLRSMYQEMFVKQKA</sequence>
<keyword evidence="3" id="KW-1003">Cell membrane</keyword>
<feature type="transmembrane region" description="Helical" evidence="7">
    <location>
        <begin position="112"/>
        <end position="132"/>
    </location>
</feature>
<reference evidence="9" key="1">
    <citation type="submission" date="2019-11" db="EMBL/GenBank/DDBJ databases">
        <title>Microbial mats filling the niche in hypersaline microbial mats.</title>
        <authorList>
            <person name="Wong H.L."/>
            <person name="Macleod F.I."/>
            <person name="White R.A. III"/>
            <person name="Burns B.P."/>
        </authorList>
    </citation>
    <scope>NUCLEOTIDE SEQUENCE</scope>
    <source>
        <strain evidence="9">Rbin_158</strain>
    </source>
</reference>
<proteinExistence type="inferred from homology"/>
<dbReference type="EMBL" id="WJJP01000228">
    <property type="protein sequence ID" value="MBD3324391.1"/>
    <property type="molecule type" value="Genomic_DNA"/>
</dbReference>
<feature type="transmembrane region" description="Helical" evidence="7">
    <location>
        <begin position="213"/>
        <end position="233"/>
    </location>
</feature>
<dbReference type="InterPro" id="IPR035906">
    <property type="entry name" value="MetI-like_sf"/>
</dbReference>
<accession>A0A9D5Q600</accession>
<dbReference type="CDD" id="cd06261">
    <property type="entry name" value="TM_PBP2"/>
    <property type="match status" value="1"/>
</dbReference>
<evidence type="ECO:0000259" key="8">
    <source>
        <dbReference type="PROSITE" id="PS50928"/>
    </source>
</evidence>
<dbReference type="PANTHER" id="PTHR43005">
    <property type="entry name" value="BLR7065 PROTEIN"/>
    <property type="match status" value="1"/>
</dbReference>
<dbReference type="InterPro" id="IPR000515">
    <property type="entry name" value="MetI-like"/>
</dbReference>
<dbReference type="PROSITE" id="PS50928">
    <property type="entry name" value="ABC_TM1"/>
    <property type="match status" value="1"/>
</dbReference>
<dbReference type="GO" id="GO:0005886">
    <property type="term" value="C:plasma membrane"/>
    <property type="evidence" value="ECO:0007669"/>
    <property type="project" value="UniProtKB-SubCell"/>
</dbReference>
<evidence type="ECO:0000256" key="5">
    <source>
        <dbReference type="ARBA" id="ARBA00022989"/>
    </source>
</evidence>
<dbReference type="Proteomes" id="UP000649604">
    <property type="component" value="Unassembled WGS sequence"/>
</dbReference>
<dbReference type="Gene3D" id="1.10.3720.10">
    <property type="entry name" value="MetI-like"/>
    <property type="match status" value="1"/>
</dbReference>
<feature type="transmembrane region" description="Helical" evidence="7">
    <location>
        <begin position="270"/>
        <end position="292"/>
    </location>
</feature>
<dbReference type="PANTHER" id="PTHR43005:SF1">
    <property type="entry name" value="SPERMIDINE_PUTRESCINE TRANSPORT SYSTEM PERMEASE PROTEIN"/>
    <property type="match status" value="1"/>
</dbReference>
<feature type="transmembrane region" description="Helical" evidence="7">
    <location>
        <begin position="165"/>
        <end position="192"/>
    </location>
</feature>
<feature type="transmembrane region" description="Helical" evidence="7">
    <location>
        <begin position="20"/>
        <end position="41"/>
    </location>
</feature>
<comment type="caution">
    <text evidence="9">The sequence shown here is derived from an EMBL/GenBank/DDBJ whole genome shotgun (WGS) entry which is preliminary data.</text>
</comment>
<evidence type="ECO:0000256" key="4">
    <source>
        <dbReference type="ARBA" id="ARBA00022692"/>
    </source>
</evidence>
<evidence type="ECO:0000256" key="6">
    <source>
        <dbReference type="ARBA" id="ARBA00023136"/>
    </source>
</evidence>
<comment type="similarity">
    <text evidence="7">Belongs to the binding-protein-dependent transport system permease family.</text>
</comment>
<dbReference type="GO" id="GO:0055085">
    <property type="term" value="P:transmembrane transport"/>
    <property type="evidence" value="ECO:0007669"/>
    <property type="project" value="InterPro"/>
</dbReference>
<feature type="domain" description="ABC transmembrane type-1" evidence="8">
    <location>
        <begin position="78"/>
        <end position="291"/>
    </location>
</feature>
<evidence type="ECO:0000313" key="10">
    <source>
        <dbReference type="Proteomes" id="UP000649604"/>
    </source>
</evidence>
<feature type="transmembrane region" description="Helical" evidence="7">
    <location>
        <begin position="77"/>
        <end position="100"/>
    </location>
</feature>
<keyword evidence="6 7" id="KW-0472">Membrane</keyword>
<protein>
    <submittedName>
        <fullName evidence="9">ABC transporter permease subunit</fullName>
    </submittedName>
</protein>
<keyword evidence="4 7" id="KW-0812">Transmembrane</keyword>
<dbReference type="SUPFAM" id="SSF161098">
    <property type="entry name" value="MetI-like"/>
    <property type="match status" value="1"/>
</dbReference>
<gene>
    <name evidence="9" type="ORF">GF339_07380</name>
</gene>
<comment type="subcellular location">
    <subcellularLocation>
        <location evidence="1 7">Cell membrane</location>
        <topology evidence="1 7">Multi-pass membrane protein</topology>
    </subcellularLocation>
</comment>
<evidence type="ECO:0000256" key="2">
    <source>
        <dbReference type="ARBA" id="ARBA00022448"/>
    </source>
</evidence>
<evidence type="ECO:0000313" key="9">
    <source>
        <dbReference type="EMBL" id="MBD3324391.1"/>
    </source>
</evidence>
<keyword evidence="5 7" id="KW-1133">Transmembrane helix</keyword>
<dbReference type="Pfam" id="PF00528">
    <property type="entry name" value="BPD_transp_1"/>
    <property type="match status" value="1"/>
</dbReference>
<organism evidence="9 10">
    <name type="scientific">candidate division KSB3 bacterium</name>
    <dbReference type="NCBI Taxonomy" id="2044937"/>
    <lineage>
        <taxon>Bacteria</taxon>
        <taxon>candidate division KSB3</taxon>
    </lineage>
</organism>
<name>A0A9D5Q600_9BACT</name>
<evidence type="ECO:0000256" key="3">
    <source>
        <dbReference type="ARBA" id="ARBA00022475"/>
    </source>
</evidence>